<keyword evidence="3" id="KW-0804">Transcription</keyword>
<keyword evidence="1" id="KW-0805">Transcription regulation</keyword>
<evidence type="ECO:0000313" key="8">
    <source>
        <dbReference type="Proteomes" id="UP000642748"/>
    </source>
</evidence>
<evidence type="ECO:0000259" key="6">
    <source>
        <dbReference type="PROSITE" id="PS50977"/>
    </source>
</evidence>
<evidence type="ECO:0000313" key="7">
    <source>
        <dbReference type="EMBL" id="GIH17369.1"/>
    </source>
</evidence>
<dbReference type="EMBL" id="BONZ01000052">
    <property type="protein sequence ID" value="GIH17369.1"/>
    <property type="molecule type" value="Genomic_DNA"/>
</dbReference>
<feature type="region of interest" description="Disordered" evidence="5">
    <location>
        <begin position="1"/>
        <end position="24"/>
    </location>
</feature>
<dbReference type="PROSITE" id="PS50977">
    <property type="entry name" value="HTH_TETR_2"/>
    <property type="match status" value="1"/>
</dbReference>
<keyword evidence="2 4" id="KW-0238">DNA-binding</keyword>
<evidence type="ECO:0000256" key="5">
    <source>
        <dbReference type="SAM" id="MobiDB-lite"/>
    </source>
</evidence>
<comment type="caution">
    <text evidence="7">The sequence shown here is derived from an EMBL/GenBank/DDBJ whole genome shotgun (WGS) entry which is preliminary data.</text>
</comment>
<dbReference type="Gene3D" id="1.10.357.10">
    <property type="entry name" value="Tetracycline Repressor, domain 2"/>
    <property type="match status" value="1"/>
</dbReference>
<feature type="DNA-binding region" description="H-T-H motif" evidence="4">
    <location>
        <begin position="48"/>
        <end position="67"/>
    </location>
</feature>
<protein>
    <submittedName>
        <fullName evidence="7">TetR family transcriptional regulator</fullName>
    </submittedName>
</protein>
<evidence type="ECO:0000256" key="4">
    <source>
        <dbReference type="PROSITE-ProRule" id="PRU00335"/>
    </source>
</evidence>
<name>A0A8J3QVY5_9ACTN</name>
<gene>
    <name evidence="7" type="ORF">Raf01_55410</name>
</gene>
<dbReference type="Gene3D" id="1.10.10.60">
    <property type="entry name" value="Homeodomain-like"/>
    <property type="match status" value="1"/>
</dbReference>
<dbReference type="SUPFAM" id="SSF48498">
    <property type="entry name" value="Tetracyclin repressor-like, C-terminal domain"/>
    <property type="match status" value="1"/>
</dbReference>
<organism evidence="7 8">
    <name type="scientific">Rugosimonospora africana</name>
    <dbReference type="NCBI Taxonomy" id="556532"/>
    <lineage>
        <taxon>Bacteria</taxon>
        <taxon>Bacillati</taxon>
        <taxon>Actinomycetota</taxon>
        <taxon>Actinomycetes</taxon>
        <taxon>Micromonosporales</taxon>
        <taxon>Micromonosporaceae</taxon>
        <taxon>Rugosimonospora</taxon>
    </lineage>
</organism>
<dbReference type="InterPro" id="IPR050109">
    <property type="entry name" value="HTH-type_TetR-like_transc_reg"/>
</dbReference>
<reference evidence="7" key="1">
    <citation type="submission" date="2021-01" db="EMBL/GenBank/DDBJ databases">
        <title>Whole genome shotgun sequence of Rugosimonospora africana NBRC 104875.</title>
        <authorList>
            <person name="Komaki H."/>
            <person name="Tamura T."/>
        </authorList>
    </citation>
    <scope>NUCLEOTIDE SEQUENCE</scope>
    <source>
        <strain evidence="7">NBRC 104875</strain>
    </source>
</reference>
<dbReference type="InterPro" id="IPR001647">
    <property type="entry name" value="HTH_TetR"/>
</dbReference>
<dbReference type="SUPFAM" id="SSF46689">
    <property type="entry name" value="Homeodomain-like"/>
    <property type="match status" value="1"/>
</dbReference>
<feature type="domain" description="HTH tetR-type" evidence="6">
    <location>
        <begin position="24"/>
        <end position="85"/>
    </location>
</feature>
<keyword evidence="8" id="KW-1185">Reference proteome</keyword>
<evidence type="ECO:0000256" key="3">
    <source>
        <dbReference type="ARBA" id="ARBA00023163"/>
    </source>
</evidence>
<dbReference type="InterPro" id="IPR036271">
    <property type="entry name" value="Tet_transcr_reg_TetR-rel_C_sf"/>
</dbReference>
<dbReference type="GO" id="GO:0003700">
    <property type="term" value="F:DNA-binding transcription factor activity"/>
    <property type="evidence" value="ECO:0007669"/>
    <property type="project" value="TreeGrafter"/>
</dbReference>
<dbReference type="Pfam" id="PF16859">
    <property type="entry name" value="TetR_C_11"/>
    <property type="match status" value="1"/>
</dbReference>
<evidence type="ECO:0000256" key="2">
    <source>
        <dbReference type="ARBA" id="ARBA00023125"/>
    </source>
</evidence>
<dbReference type="InterPro" id="IPR011075">
    <property type="entry name" value="TetR_C"/>
</dbReference>
<dbReference type="PANTHER" id="PTHR30055">
    <property type="entry name" value="HTH-TYPE TRANSCRIPTIONAL REGULATOR RUTR"/>
    <property type="match status" value="1"/>
</dbReference>
<dbReference type="AlphaFoldDB" id="A0A8J3QVY5"/>
<accession>A0A8J3QVY5</accession>
<dbReference type="Pfam" id="PF00440">
    <property type="entry name" value="TetR_N"/>
    <property type="match status" value="1"/>
</dbReference>
<dbReference type="GO" id="GO:0000976">
    <property type="term" value="F:transcription cis-regulatory region binding"/>
    <property type="evidence" value="ECO:0007669"/>
    <property type="project" value="TreeGrafter"/>
</dbReference>
<proteinExistence type="predicted"/>
<dbReference type="PANTHER" id="PTHR30055:SF148">
    <property type="entry name" value="TETR-FAMILY TRANSCRIPTIONAL REGULATOR"/>
    <property type="match status" value="1"/>
</dbReference>
<dbReference type="InterPro" id="IPR009057">
    <property type="entry name" value="Homeodomain-like_sf"/>
</dbReference>
<dbReference type="Proteomes" id="UP000642748">
    <property type="component" value="Unassembled WGS sequence"/>
</dbReference>
<sequence length="212" mass="23183">MMTTATPAASADQDRKSPGRPRSARVEEAIIESILDMLAEGTPFDGLSVEAVAARAGVGKATIYRRWPNKEALLYDAVARVKGEPAQTTGTSVREDILALLVPVGRPETTRAGQIMPCLYVEMQRSPELREVYRRITEPRRESMRAVLNRGIAEGTLRPGLDIDTILAMLFGPLIARSLVNWDPAISREDAARRLVDAIWPAIAVDPHAESA</sequence>
<evidence type="ECO:0000256" key="1">
    <source>
        <dbReference type="ARBA" id="ARBA00023015"/>
    </source>
</evidence>